<dbReference type="InParanoid" id="A0A2G5DGR7"/>
<reference evidence="2 3" key="1">
    <citation type="submission" date="2017-09" db="EMBL/GenBank/DDBJ databases">
        <title>WGS assembly of Aquilegia coerulea Goldsmith.</title>
        <authorList>
            <person name="Hodges S."/>
            <person name="Kramer E."/>
            <person name="Nordborg M."/>
            <person name="Tomkins J."/>
            <person name="Borevitz J."/>
            <person name="Derieg N."/>
            <person name="Yan J."/>
            <person name="Mihaltcheva S."/>
            <person name="Hayes R.D."/>
            <person name="Rokhsar D."/>
        </authorList>
    </citation>
    <scope>NUCLEOTIDE SEQUENCE [LARGE SCALE GENOMIC DNA]</scope>
    <source>
        <strain evidence="3">cv. Goldsmith</strain>
    </source>
</reference>
<feature type="region of interest" description="Disordered" evidence="1">
    <location>
        <begin position="64"/>
        <end position="83"/>
    </location>
</feature>
<dbReference type="EMBL" id="KZ305037">
    <property type="protein sequence ID" value="PIA42709.1"/>
    <property type="molecule type" value="Genomic_DNA"/>
</dbReference>
<evidence type="ECO:0000256" key="1">
    <source>
        <dbReference type="SAM" id="MobiDB-lite"/>
    </source>
</evidence>
<dbReference type="Proteomes" id="UP000230069">
    <property type="component" value="Unassembled WGS sequence"/>
</dbReference>
<sequence>MTQKTWLRLLKLESNTRSQKLKKNYIWWRRVELQMKEGDSGSRRFSGGADKPCIRKGCFRDYTYGSHHSRPDSSTAAAPLGTQ</sequence>
<accession>A0A2G5DGR7</accession>
<dbReference type="AlphaFoldDB" id="A0A2G5DGR7"/>
<organism evidence="2 3">
    <name type="scientific">Aquilegia coerulea</name>
    <name type="common">Rocky mountain columbine</name>
    <dbReference type="NCBI Taxonomy" id="218851"/>
    <lineage>
        <taxon>Eukaryota</taxon>
        <taxon>Viridiplantae</taxon>
        <taxon>Streptophyta</taxon>
        <taxon>Embryophyta</taxon>
        <taxon>Tracheophyta</taxon>
        <taxon>Spermatophyta</taxon>
        <taxon>Magnoliopsida</taxon>
        <taxon>Ranunculales</taxon>
        <taxon>Ranunculaceae</taxon>
        <taxon>Thalictroideae</taxon>
        <taxon>Aquilegia</taxon>
    </lineage>
</organism>
<proteinExistence type="predicted"/>
<evidence type="ECO:0000313" key="3">
    <source>
        <dbReference type="Proteomes" id="UP000230069"/>
    </source>
</evidence>
<evidence type="ECO:0000313" key="2">
    <source>
        <dbReference type="EMBL" id="PIA42709.1"/>
    </source>
</evidence>
<name>A0A2G5DGR7_AQUCA</name>
<gene>
    <name evidence="2" type="ORF">AQUCO_02000276v1</name>
</gene>
<feature type="compositionally biased region" description="Polar residues" evidence="1">
    <location>
        <begin position="72"/>
        <end position="83"/>
    </location>
</feature>
<keyword evidence="3" id="KW-1185">Reference proteome</keyword>
<protein>
    <submittedName>
        <fullName evidence="2">Uncharacterized protein</fullName>
    </submittedName>
</protein>